<dbReference type="GO" id="GO:0019305">
    <property type="term" value="P:dTDP-rhamnose biosynthetic process"/>
    <property type="evidence" value="ECO:0007669"/>
    <property type="project" value="UniProtKB-UniPathway"/>
</dbReference>
<dbReference type="EC" id="1.1.1.133" evidence="3 6"/>
<dbReference type="PANTHER" id="PTHR10491:SF4">
    <property type="entry name" value="METHIONINE ADENOSYLTRANSFERASE 2 SUBUNIT BETA"/>
    <property type="match status" value="1"/>
</dbReference>
<evidence type="ECO:0000256" key="4">
    <source>
        <dbReference type="ARBA" id="ARBA00017099"/>
    </source>
</evidence>
<dbReference type="InterPro" id="IPR029903">
    <property type="entry name" value="RmlD-like-bd"/>
</dbReference>
<dbReference type="SUPFAM" id="SSF51735">
    <property type="entry name" value="NAD(P)-binding Rossmann-fold domains"/>
    <property type="match status" value="1"/>
</dbReference>
<feature type="domain" description="RmlD-like substrate binding" evidence="7">
    <location>
        <begin position="1"/>
        <end position="281"/>
    </location>
</feature>
<dbReference type="NCBIfam" id="TIGR01214">
    <property type="entry name" value="rmlD"/>
    <property type="match status" value="1"/>
</dbReference>
<evidence type="ECO:0000256" key="5">
    <source>
        <dbReference type="ARBA" id="ARBA00048200"/>
    </source>
</evidence>
<comment type="catalytic activity">
    <reaction evidence="5">
        <text>dTDP-beta-L-rhamnose + NADP(+) = dTDP-4-dehydro-beta-L-rhamnose + NADPH + H(+)</text>
        <dbReference type="Rhea" id="RHEA:21796"/>
        <dbReference type="ChEBI" id="CHEBI:15378"/>
        <dbReference type="ChEBI" id="CHEBI:57510"/>
        <dbReference type="ChEBI" id="CHEBI:57783"/>
        <dbReference type="ChEBI" id="CHEBI:58349"/>
        <dbReference type="ChEBI" id="CHEBI:62830"/>
        <dbReference type="EC" id="1.1.1.133"/>
    </reaction>
</comment>
<dbReference type="Pfam" id="PF04321">
    <property type="entry name" value="RmlD_sub_bind"/>
    <property type="match status" value="1"/>
</dbReference>
<dbReference type="EMBL" id="OJIN01000101">
    <property type="protein sequence ID" value="SPD73448.1"/>
    <property type="molecule type" value="Genomic_DNA"/>
</dbReference>
<dbReference type="GO" id="GO:0005829">
    <property type="term" value="C:cytosol"/>
    <property type="evidence" value="ECO:0007669"/>
    <property type="project" value="TreeGrafter"/>
</dbReference>
<dbReference type="Gene3D" id="3.40.50.720">
    <property type="entry name" value="NAD(P)-binding Rossmann-like Domain"/>
    <property type="match status" value="1"/>
</dbReference>
<evidence type="ECO:0000256" key="2">
    <source>
        <dbReference type="ARBA" id="ARBA00010944"/>
    </source>
</evidence>
<comment type="similarity">
    <text evidence="2 6">Belongs to the dTDP-4-dehydrorhamnose reductase family.</text>
</comment>
<dbReference type="PANTHER" id="PTHR10491">
    <property type="entry name" value="DTDP-4-DEHYDRORHAMNOSE REDUCTASE"/>
    <property type="match status" value="1"/>
</dbReference>
<comment type="pathway">
    <text evidence="1 6">Carbohydrate biosynthesis; dTDP-L-rhamnose biosynthesis.</text>
</comment>
<proteinExistence type="inferred from homology"/>
<reference evidence="8" key="1">
    <citation type="submission" date="2018-01" db="EMBL/GenBank/DDBJ databases">
        <authorList>
            <person name="Regsiter A."/>
            <person name="William W."/>
        </authorList>
    </citation>
    <scope>NUCLEOTIDE SEQUENCE</scope>
    <source>
        <strain evidence="8">TRIP AH-1</strain>
    </source>
</reference>
<keyword evidence="6" id="KW-0560">Oxidoreductase</keyword>
<accession>A0A445MVG0</accession>
<evidence type="ECO:0000259" key="7">
    <source>
        <dbReference type="Pfam" id="PF04321"/>
    </source>
</evidence>
<evidence type="ECO:0000256" key="6">
    <source>
        <dbReference type="RuleBase" id="RU364082"/>
    </source>
</evidence>
<dbReference type="GO" id="GO:0008831">
    <property type="term" value="F:dTDP-4-dehydrorhamnose reductase activity"/>
    <property type="evidence" value="ECO:0007669"/>
    <property type="project" value="UniProtKB-EC"/>
</dbReference>
<dbReference type="Gene3D" id="3.90.25.10">
    <property type="entry name" value="UDP-galactose 4-epimerase, domain 1"/>
    <property type="match status" value="1"/>
</dbReference>
<evidence type="ECO:0000256" key="3">
    <source>
        <dbReference type="ARBA" id="ARBA00012929"/>
    </source>
</evidence>
<evidence type="ECO:0000313" key="8">
    <source>
        <dbReference type="EMBL" id="SPD73448.1"/>
    </source>
</evidence>
<gene>
    <name evidence="8" type="ORF">PITCH_A190024</name>
</gene>
<sequence length="295" mass="33032">MKILITGSTGMLGSECKKVLSEEHQVIAPGKNEMDITNWDGVINNLQKISPDVVLNCAAFTDVDGSEKEDFLVRKINIEGPRNLAQCSARYNCKFVHISSNYVFDGQKNFPQPYFEDDPLNPLSAYGRSKLESEIAVRENSPNYVIVRTACLYGQNGKNFIKAVISHAVHKKTDVLRLADDQIGSPTWAYRLALQIRQILNTEGVGTYHATAEGYCSPFEYAGFITEKLGLKARLEPCKFKDLARPARRPANSLLENRLLKKQGINLMVDWREDVNAFLDTFGDGLIKEAEAKKP</sequence>
<dbReference type="UniPathway" id="UPA00124"/>
<dbReference type="InterPro" id="IPR005913">
    <property type="entry name" value="dTDP_dehydrorham_reduct"/>
</dbReference>
<dbReference type="InterPro" id="IPR036291">
    <property type="entry name" value="NAD(P)-bd_dom_sf"/>
</dbReference>
<protein>
    <recommendedName>
        <fullName evidence="4 6">dTDP-4-dehydrorhamnose reductase</fullName>
        <ecNumber evidence="3 6">1.1.1.133</ecNumber>
    </recommendedName>
</protein>
<evidence type="ECO:0000256" key="1">
    <source>
        <dbReference type="ARBA" id="ARBA00004781"/>
    </source>
</evidence>
<dbReference type="CDD" id="cd05254">
    <property type="entry name" value="dTDP_HR_like_SDR_e"/>
    <property type="match status" value="1"/>
</dbReference>
<dbReference type="AlphaFoldDB" id="A0A445MVG0"/>
<keyword evidence="6" id="KW-0521">NADP</keyword>
<comment type="function">
    <text evidence="6">Catalyzes the reduction of dTDP-6-deoxy-L-lyxo-4-hexulose to yield dTDP-L-rhamnose.</text>
</comment>
<name>A0A445MVG0_9BACT</name>
<organism evidence="8">
    <name type="scientific">uncultured Desulfobacterium sp</name>
    <dbReference type="NCBI Taxonomy" id="201089"/>
    <lineage>
        <taxon>Bacteria</taxon>
        <taxon>Pseudomonadati</taxon>
        <taxon>Thermodesulfobacteriota</taxon>
        <taxon>Desulfobacteria</taxon>
        <taxon>Desulfobacterales</taxon>
        <taxon>Desulfobacteriaceae</taxon>
        <taxon>Desulfobacterium</taxon>
        <taxon>environmental samples</taxon>
    </lineage>
</organism>